<organism evidence="1 2">
    <name type="scientific">Bradyrhizobium retamae</name>
    <dbReference type="NCBI Taxonomy" id="1300035"/>
    <lineage>
        <taxon>Bacteria</taxon>
        <taxon>Pseudomonadati</taxon>
        <taxon>Pseudomonadota</taxon>
        <taxon>Alphaproteobacteria</taxon>
        <taxon>Hyphomicrobiales</taxon>
        <taxon>Nitrobacteraceae</taxon>
        <taxon>Bradyrhizobium</taxon>
    </lineage>
</organism>
<comment type="caution">
    <text evidence="1">The sequence shown here is derived from an EMBL/GenBank/DDBJ whole genome shotgun (WGS) entry which is preliminary data.</text>
</comment>
<keyword evidence="2" id="KW-1185">Reference proteome</keyword>
<evidence type="ECO:0000313" key="1">
    <source>
        <dbReference type="EMBL" id="KRR19330.1"/>
    </source>
</evidence>
<gene>
    <name evidence="1" type="ORF">CQ13_33945</name>
</gene>
<proteinExistence type="predicted"/>
<evidence type="ECO:0000313" key="2">
    <source>
        <dbReference type="Proteomes" id="UP000052023"/>
    </source>
</evidence>
<protein>
    <submittedName>
        <fullName evidence="1">Uncharacterized protein</fullName>
    </submittedName>
</protein>
<dbReference type="AlphaFoldDB" id="A0A0R3MGG0"/>
<name>A0A0R3MGG0_9BRAD</name>
<accession>A0A0R3MGG0</accession>
<dbReference type="Proteomes" id="UP000052023">
    <property type="component" value="Unassembled WGS sequence"/>
</dbReference>
<reference evidence="1 2" key="1">
    <citation type="submission" date="2014-03" db="EMBL/GenBank/DDBJ databases">
        <title>Bradyrhizobium valentinum sp. nov., isolated from effective nodules of Lupinus mariae-josephae, a lupine endemic of basic-lime soils in Eastern Spain.</title>
        <authorList>
            <person name="Duran D."/>
            <person name="Rey L."/>
            <person name="Navarro A."/>
            <person name="Busquets A."/>
            <person name="Imperial J."/>
            <person name="Ruiz-Argueso T."/>
        </authorList>
    </citation>
    <scope>NUCLEOTIDE SEQUENCE [LARGE SCALE GENOMIC DNA]</scope>
    <source>
        <strain evidence="1 2">Ro19</strain>
    </source>
</reference>
<sequence>MGGRVKNRLQGGFLRGDLALFNRQLKWELACCGLGQTLIMMLTSGTSRLTVRSRDGAAGPRPAIAGRLDLERVKRGAVDLIGKLELVPSTTSAGRGTTQPQGVSGD</sequence>
<dbReference type="EMBL" id="LLYA01000187">
    <property type="protein sequence ID" value="KRR19330.1"/>
    <property type="molecule type" value="Genomic_DNA"/>
</dbReference>